<dbReference type="EMBL" id="UINC01187991">
    <property type="protein sequence ID" value="SVE00997.1"/>
    <property type="molecule type" value="Genomic_DNA"/>
</dbReference>
<feature type="non-terminal residue" evidence="1">
    <location>
        <position position="1"/>
    </location>
</feature>
<dbReference type="SUPFAM" id="SSF51971">
    <property type="entry name" value="Nucleotide-binding domain"/>
    <property type="match status" value="1"/>
</dbReference>
<gene>
    <name evidence="1" type="ORF">METZ01_LOCUS453851</name>
</gene>
<proteinExistence type="predicted"/>
<organism evidence="1">
    <name type="scientific">marine metagenome</name>
    <dbReference type="NCBI Taxonomy" id="408172"/>
    <lineage>
        <taxon>unclassified sequences</taxon>
        <taxon>metagenomes</taxon>
        <taxon>ecological metagenomes</taxon>
    </lineage>
</organism>
<name>A0A382ZZL1_9ZZZZ</name>
<feature type="non-terminal residue" evidence="1">
    <location>
        <position position="254"/>
    </location>
</feature>
<protein>
    <submittedName>
        <fullName evidence="1">Uncharacterized protein</fullName>
    </submittedName>
</protein>
<evidence type="ECO:0000313" key="1">
    <source>
        <dbReference type="EMBL" id="SVE00997.1"/>
    </source>
</evidence>
<reference evidence="1" key="1">
    <citation type="submission" date="2018-05" db="EMBL/GenBank/DDBJ databases">
        <authorList>
            <person name="Lanie J.A."/>
            <person name="Ng W.-L."/>
            <person name="Kazmierczak K.M."/>
            <person name="Andrzejewski T.M."/>
            <person name="Davidsen T.M."/>
            <person name="Wayne K.J."/>
            <person name="Tettelin H."/>
            <person name="Glass J.I."/>
            <person name="Rusch D."/>
            <person name="Podicherti R."/>
            <person name="Tsui H.-C.T."/>
            <person name="Winkler M.E."/>
        </authorList>
    </citation>
    <scope>NUCLEOTIDE SEQUENCE</scope>
</reference>
<sequence>ENNLPQPIQNVSDLYEALDERIMAGFGGVAEYGVTVRWDKNFLKIIYLTLARRKHFHIYGGVRFGGTLRIEDAWDLGVNHIAIATGAGRPTVVEMKNNLIRGVRKASDFLMALQLTGAAKKSSMASLQIRLPAIVIGGGLTAIDTATELMAYYPLQVEKIRERFKILTHEFGEERVWSMFAAEEKGILEEFLVHAEAIQNERKRAEASGELPNFAQLVRSWGGVSIAYRKNMTDSPAYRLNHEEIIKSLEEGIF</sequence>
<dbReference type="AlphaFoldDB" id="A0A382ZZL1"/>
<accession>A0A382ZZL1</accession>